<dbReference type="InterPro" id="IPR000772">
    <property type="entry name" value="Ricin_B_lectin"/>
</dbReference>
<dbReference type="KEGG" id="led:BBK82_19665"/>
<accession>A0A1B2HJP6</accession>
<evidence type="ECO:0000313" key="3">
    <source>
        <dbReference type="EMBL" id="ANZ37943.1"/>
    </source>
</evidence>
<dbReference type="Gene3D" id="2.80.10.50">
    <property type="match status" value="1"/>
</dbReference>
<protein>
    <recommendedName>
        <fullName evidence="2">Ricin B lectin domain-containing protein</fullName>
    </recommendedName>
</protein>
<dbReference type="RefSeq" id="WP_065916302.1">
    <property type="nucleotide sequence ID" value="NZ_CP016793.1"/>
</dbReference>
<dbReference type="STRING" id="1586287.BBK82_19665"/>
<name>A0A1B2HJP6_9PSEU</name>
<dbReference type="CDD" id="cd00161">
    <property type="entry name" value="beta-trefoil_Ricin-like"/>
    <property type="match status" value="1"/>
</dbReference>
<keyword evidence="1" id="KW-0732">Signal</keyword>
<reference evidence="3 4" key="1">
    <citation type="submission" date="2016-07" db="EMBL/GenBank/DDBJ databases">
        <title>Complete genome sequence of the Lentzea guizhouensis DHS C013.</title>
        <authorList>
            <person name="Cao C."/>
        </authorList>
    </citation>
    <scope>NUCLEOTIDE SEQUENCE [LARGE SCALE GENOMIC DNA]</scope>
    <source>
        <strain evidence="3 4">DHS C013</strain>
    </source>
</reference>
<evidence type="ECO:0000256" key="1">
    <source>
        <dbReference type="SAM" id="SignalP"/>
    </source>
</evidence>
<feature type="domain" description="Ricin B lectin" evidence="2">
    <location>
        <begin position="38"/>
        <end position="171"/>
    </location>
</feature>
<gene>
    <name evidence="3" type="ORF">BBK82_19665</name>
</gene>
<keyword evidence="4" id="KW-1185">Reference proteome</keyword>
<dbReference type="SUPFAM" id="SSF50370">
    <property type="entry name" value="Ricin B-like lectins"/>
    <property type="match status" value="1"/>
</dbReference>
<dbReference type="InterPro" id="IPR035992">
    <property type="entry name" value="Ricin_B-like_lectins"/>
</dbReference>
<dbReference type="Proteomes" id="UP000093053">
    <property type="component" value="Chromosome"/>
</dbReference>
<organism evidence="3 4">
    <name type="scientific">Lentzea guizhouensis</name>
    <dbReference type="NCBI Taxonomy" id="1586287"/>
    <lineage>
        <taxon>Bacteria</taxon>
        <taxon>Bacillati</taxon>
        <taxon>Actinomycetota</taxon>
        <taxon>Actinomycetes</taxon>
        <taxon>Pseudonocardiales</taxon>
        <taxon>Pseudonocardiaceae</taxon>
        <taxon>Lentzea</taxon>
    </lineage>
</organism>
<dbReference type="AlphaFoldDB" id="A0A1B2HJP6"/>
<proteinExistence type="predicted"/>
<feature type="chain" id="PRO_5008538187" description="Ricin B lectin domain-containing protein" evidence="1">
    <location>
        <begin position="25"/>
        <end position="174"/>
    </location>
</feature>
<dbReference type="Pfam" id="PF00652">
    <property type="entry name" value="Ricin_B_lectin"/>
    <property type="match status" value="1"/>
</dbReference>
<evidence type="ECO:0000313" key="4">
    <source>
        <dbReference type="Proteomes" id="UP000093053"/>
    </source>
</evidence>
<dbReference type="SMART" id="SM00458">
    <property type="entry name" value="RICIN"/>
    <property type="match status" value="1"/>
</dbReference>
<dbReference type="EMBL" id="CP016793">
    <property type="protein sequence ID" value="ANZ37943.1"/>
    <property type="molecule type" value="Genomic_DNA"/>
</dbReference>
<feature type="signal peptide" evidence="1">
    <location>
        <begin position="1"/>
        <end position="24"/>
    </location>
</feature>
<evidence type="ECO:0000259" key="2">
    <source>
        <dbReference type="SMART" id="SM00458"/>
    </source>
</evidence>
<sequence length="174" mass="18879">MFTKTMVAAAVVTTALSGAGLAAAQDREPGVGAQAVSGPFNLRIGFSPFRNLEAVRSTVDQAGGAIRQWNFDGTDEQEWLFFSDSTIRPVLNTKMCLDANPDDNRNGGQVYVWPCHGGAPQVWRPWNNQGLTLQNAATGRCLDANPDDSRNGGAIYQWDCHGGAPQQWTRVRRG</sequence>
<dbReference type="PROSITE" id="PS50231">
    <property type="entry name" value="RICIN_B_LECTIN"/>
    <property type="match status" value="1"/>
</dbReference>